<protein>
    <submittedName>
        <fullName evidence="4">Transmembrane protein 25</fullName>
    </submittedName>
</protein>
<feature type="compositionally biased region" description="Basic and acidic residues" evidence="2">
    <location>
        <begin position="298"/>
        <end position="309"/>
    </location>
</feature>
<keyword evidence="1" id="KW-1015">Disulfide bond</keyword>
<dbReference type="PANTHER" id="PTHR47224">
    <property type="entry name" value="TRANSMEMBRANE PROTEIN 25"/>
    <property type="match status" value="1"/>
</dbReference>
<dbReference type="GO" id="GO:0005770">
    <property type="term" value="C:late endosome"/>
    <property type="evidence" value="ECO:0007669"/>
    <property type="project" value="Ensembl"/>
</dbReference>
<dbReference type="Ensembl" id="ENSAPLT00000005750.2">
    <property type="protein sequence ID" value="ENSAPLP00000005122.2"/>
    <property type="gene ID" value="ENSAPLG00000005570.2"/>
</dbReference>
<dbReference type="InterPro" id="IPR036179">
    <property type="entry name" value="Ig-like_dom_sf"/>
</dbReference>
<dbReference type="InterPro" id="IPR013783">
    <property type="entry name" value="Ig-like_fold"/>
</dbReference>
<dbReference type="InterPro" id="IPR013162">
    <property type="entry name" value="CD80_C2-set"/>
</dbReference>
<feature type="domain" description="Ig-like" evidence="3">
    <location>
        <begin position="28"/>
        <end position="113"/>
    </location>
</feature>
<dbReference type="GeneTree" id="ENSGT01150000286907"/>
<gene>
    <name evidence="4" type="primary">TMEM25</name>
</gene>
<dbReference type="Pfam" id="PF08205">
    <property type="entry name" value="C2-set_2"/>
    <property type="match status" value="1"/>
</dbReference>
<dbReference type="AlphaFoldDB" id="U3ID00"/>
<proteinExistence type="predicted"/>
<evidence type="ECO:0000256" key="2">
    <source>
        <dbReference type="SAM" id="MobiDB-lite"/>
    </source>
</evidence>
<feature type="region of interest" description="Disordered" evidence="2">
    <location>
        <begin position="258"/>
        <end position="338"/>
    </location>
</feature>
<reference evidence="4" key="3">
    <citation type="submission" date="2025-09" db="UniProtKB">
        <authorList>
            <consortium name="Ensembl"/>
        </authorList>
    </citation>
    <scope>IDENTIFICATION</scope>
</reference>
<dbReference type="HOGENOM" id="CLU_1869669_0_0_1"/>
<dbReference type="Gene3D" id="2.60.40.10">
    <property type="entry name" value="Immunoglobulins"/>
    <property type="match status" value="1"/>
</dbReference>
<accession>U3ID00</accession>
<keyword evidence="5" id="KW-1185">Reference proteome</keyword>
<feature type="compositionally biased region" description="Basic residues" evidence="2">
    <location>
        <begin position="258"/>
        <end position="269"/>
    </location>
</feature>
<evidence type="ECO:0000313" key="4">
    <source>
        <dbReference type="Ensembl" id="ENSAPLP00000005122.2"/>
    </source>
</evidence>
<sequence length="406" mass="43900">LWLRRCRCLRRHTRLQFPAQLSAREPGPTIDGRPLASCTLREEERRAFTCRAPRAAPGSVLTWYLDGRRQEANCSAAGTAGSTLTITARRADRELNCSVTHPASGATANASVLLDVQYKPEILRADARYKEVDDAGLLLLLFVLVQANPPASITWVDQDGRVVANTSEFLLLDTKHYPGLANHSLHVHLGSAATNLSVSAANSLGVTTASLLPPGLLDAHVELPLLGVAVGSALALSALLGLGSLAACLACRRAKPPHSLLSRHPRHSRTEHTQTPSTCLPRENRSLPPNLRLGELTQEDRGKAARHLDPTWAEKLPLRPLSSPAADPGDVEAKGGQRTLQTPLVLSEGAQTGEQPKKAVLRRRWALQLPGKVVAMSSFCPAGLVPFPMAWRIYKVPSMSSDEIWL</sequence>
<dbReference type="GO" id="GO:0031647">
    <property type="term" value="P:regulation of protein stability"/>
    <property type="evidence" value="ECO:0007669"/>
    <property type="project" value="Ensembl"/>
</dbReference>
<dbReference type="GO" id="GO:0090394">
    <property type="term" value="P:negative regulation of excitatory postsynaptic potential"/>
    <property type="evidence" value="ECO:0007669"/>
    <property type="project" value="Ensembl"/>
</dbReference>
<reference evidence="4" key="2">
    <citation type="submission" date="2025-08" db="UniProtKB">
        <authorList>
            <consortium name="Ensembl"/>
        </authorList>
    </citation>
    <scope>IDENTIFICATION</scope>
</reference>
<dbReference type="Proteomes" id="UP000016666">
    <property type="component" value="Chromosome 25"/>
</dbReference>
<dbReference type="PROSITE" id="PS50835">
    <property type="entry name" value="IG_LIKE"/>
    <property type="match status" value="1"/>
</dbReference>
<name>U3ID00_ANAPP</name>
<reference evidence="4 5" key="1">
    <citation type="submission" date="2017-10" db="EMBL/GenBank/DDBJ databases">
        <title>A new Pekin duck reference genome.</title>
        <authorList>
            <person name="Hou Z.-C."/>
            <person name="Zhou Z.-K."/>
            <person name="Zhu F."/>
            <person name="Hou S.-S."/>
        </authorList>
    </citation>
    <scope>NUCLEOTIDE SEQUENCE [LARGE SCALE GENOMIC DNA]</scope>
</reference>
<dbReference type="GO" id="GO:0005764">
    <property type="term" value="C:lysosome"/>
    <property type="evidence" value="ECO:0007669"/>
    <property type="project" value="Ensembl"/>
</dbReference>
<evidence type="ECO:0000313" key="5">
    <source>
        <dbReference type="Proteomes" id="UP000016666"/>
    </source>
</evidence>
<dbReference type="InterPro" id="IPR007110">
    <property type="entry name" value="Ig-like_dom"/>
</dbReference>
<organism evidence="4 5">
    <name type="scientific">Anas platyrhynchos platyrhynchos</name>
    <name type="common">Northern mallard</name>
    <dbReference type="NCBI Taxonomy" id="8840"/>
    <lineage>
        <taxon>Eukaryota</taxon>
        <taxon>Metazoa</taxon>
        <taxon>Chordata</taxon>
        <taxon>Craniata</taxon>
        <taxon>Vertebrata</taxon>
        <taxon>Euteleostomi</taxon>
        <taxon>Archelosauria</taxon>
        <taxon>Archosauria</taxon>
        <taxon>Dinosauria</taxon>
        <taxon>Saurischia</taxon>
        <taxon>Theropoda</taxon>
        <taxon>Coelurosauria</taxon>
        <taxon>Aves</taxon>
        <taxon>Neognathae</taxon>
        <taxon>Galloanserae</taxon>
        <taxon>Anseriformes</taxon>
        <taxon>Anatidae</taxon>
        <taxon>Anatinae</taxon>
        <taxon>Anas</taxon>
    </lineage>
</organism>
<dbReference type="PANTHER" id="PTHR47224:SF1">
    <property type="entry name" value="TRANSMEMBRANE PROTEIN 25"/>
    <property type="match status" value="1"/>
</dbReference>
<dbReference type="OMA" id="GASTEWV"/>
<dbReference type="SUPFAM" id="SSF48726">
    <property type="entry name" value="Immunoglobulin"/>
    <property type="match status" value="1"/>
</dbReference>
<dbReference type="STRING" id="8840.ENSAPLP00000005122"/>
<dbReference type="InterPro" id="IPR042864">
    <property type="entry name" value="TMEM25"/>
</dbReference>
<evidence type="ECO:0000259" key="3">
    <source>
        <dbReference type="PROSITE" id="PS50835"/>
    </source>
</evidence>
<evidence type="ECO:0000256" key="1">
    <source>
        <dbReference type="ARBA" id="ARBA00023157"/>
    </source>
</evidence>